<feature type="binding site" evidence="18">
    <location>
        <position position="86"/>
    </location>
    <ligand>
        <name>FMN</name>
        <dbReference type="ChEBI" id="CHEBI:58210"/>
    </ligand>
</feature>
<evidence type="ECO:0000313" key="21">
    <source>
        <dbReference type="Proteomes" id="UP000748756"/>
    </source>
</evidence>
<evidence type="ECO:0000256" key="12">
    <source>
        <dbReference type="ARBA" id="ARBA00051779"/>
    </source>
</evidence>
<feature type="domain" description="DUS-like FMN-binding" evidence="19">
    <location>
        <begin position="30"/>
        <end position="288"/>
    </location>
</feature>
<keyword evidence="18" id="KW-0547">Nucleotide-binding</keyword>
<comment type="similarity">
    <text evidence="16">Belongs to the dus family.</text>
</comment>
<keyword evidence="6" id="KW-0521">NADP</keyword>
<dbReference type="InterPro" id="IPR035587">
    <property type="entry name" value="DUS-like_FMN-bd"/>
</dbReference>
<reference evidence="20" key="1">
    <citation type="journal article" date="2020" name="Fungal Divers.">
        <title>Resolving the Mortierellaceae phylogeny through synthesis of multi-gene phylogenetics and phylogenomics.</title>
        <authorList>
            <person name="Vandepol N."/>
            <person name="Liber J."/>
            <person name="Desiro A."/>
            <person name="Na H."/>
            <person name="Kennedy M."/>
            <person name="Barry K."/>
            <person name="Grigoriev I.V."/>
            <person name="Miller A.N."/>
            <person name="O'Donnell K."/>
            <person name="Stajich J.E."/>
            <person name="Bonito G."/>
        </authorList>
    </citation>
    <scope>NUCLEOTIDE SEQUENCE</scope>
    <source>
        <strain evidence="20">NRRL 6426</strain>
    </source>
</reference>
<evidence type="ECO:0000256" key="10">
    <source>
        <dbReference type="ARBA" id="ARBA00049447"/>
    </source>
</evidence>
<feature type="binding site" evidence="18">
    <location>
        <begin position="237"/>
        <end position="238"/>
    </location>
    <ligand>
        <name>FMN</name>
        <dbReference type="ChEBI" id="CHEBI:58210"/>
    </ligand>
</feature>
<evidence type="ECO:0000256" key="4">
    <source>
        <dbReference type="ARBA" id="ARBA00022664"/>
    </source>
</evidence>
<protein>
    <recommendedName>
        <fullName evidence="16">tRNA-dihydrouridine synthase</fullName>
        <ecNumber evidence="16">1.3.1.-</ecNumber>
    </recommendedName>
</protein>
<accession>A0A9P5S7D7</accession>
<keyword evidence="7 16" id="KW-0560">Oxidoreductase</keyword>
<organism evidence="20 21">
    <name type="scientific">Linnemannia schmuckeri</name>
    <dbReference type="NCBI Taxonomy" id="64567"/>
    <lineage>
        <taxon>Eukaryota</taxon>
        <taxon>Fungi</taxon>
        <taxon>Fungi incertae sedis</taxon>
        <taxon>Mucoromycota</taxon>
        <taxon>Mortierellomycotina</taxon>
        <taxon>Mortierellomycetes</taxon>
        <taxon>Mortierellales</taxon>
        <taxon>Mortierellaceae</taxon>
        <taxon>Linnemannia</taxon>
    </lineage>
</organism>
<dbReference type="Gene3D" id="3.20.20.70">
    <property type="entry name" value="Aldolase class I"/>
    <property type="match status" value="1"/>
</dbReference>
<dbReference type="GO" id="GO:0102267">
    <property type="term" value="F:tRNA-dihydrouridine20b synthase activity"/>
    <property type="evidence" value="ECO:0007669"/>
    <property type="project" value="UniProtKB-ARBA"/>
</dbReference>
<name>A0A9P5S7D7_9FUNG</name>
<dbReference type="Pfam" id="PF01207">
    <property type="entry name" value="Dus"/>
    <property type="match status" value="1"/>
</dbReference>
<comment type="function">
    <text evidence="16">Catalyzes the synthesis of dihydrouridine, a modified base found in the D-loop of most tRNAs.</text>
</comment>
<dbReference type="InterPro" id="IPR001269">
    <property type="entry name" value="DUS_fam"/>
</dbReference>
<feature type="active site" description="Proton donor" evidence="17">
    <location>
        <position position="115"/>
    </location>
</feature>
<dbReference type="PROSITE" id="PS01136">
    <property type="entry name" value="UPF0034"/>
    <property type="match status" value="1"/>
</dbReference>
<sequence>MSEENASSRSLPRTDIMQLFSTKTRPLNVCAPMVRYSKLPFRELVRRYNCDIVYTPMILADVFASSNYARECEFSTNYLDDPVVIQFAASNGLDLANAAELAAPFVSGIDINCGCPQKWAINEKIGSHLMSDPETVRDMIKQVKARVDVPCSIKIRIHRDLRETEEFVKRALSVGVDFITVHGRTRRQKSTEPVSLEGIKLVKEVSTVPVLANGNVFTMEDANDIVAATGVDGTMSARGILENPALFAGHTVTPWECIEDYVDLALSYGTNAFIFHHHLMYMFEKTMSNAERRTFNSLTTIPAVLDYLEEHYGLDIARKRVERAEQKLKWDPTTNNTSITS</sequence>
<evidence type="ECO:0000259" key="19">
    <source>
        <dbReference type="Pfam" id="PF01207"/>
    </source>
</evidence>
<dbReference type="GO" id="GO:0102266">
    <property type="term" value="F:tRNA-dihydrouridine20a synthase activity"/>
    <property type="evidence" value="ECO:0007669"/>
    <property type="project" value="UniProtKB-EC"/>
</dbReference>
<comment type="catalytic activity">
    <reaction evidence="11">
        <text>5,6-dihydrouridine(20b) in tRNA + NADP(+) = uridine(20b) in tRNA + NADPH + H(+)</text>
        <dbReference type="Rhea" id="RHEA:53356"/>
        <dbReference type="Rhea" id="RHEA-COMP:13537"/>
        <dbReference type="Rhea" id="RHEA-COMP:13538"/>
        <dbReference type="ChEBI" id="CHEBI:15378"/>
        <dbReference type="ChEBI" id="CHEBI:57783"/>
        <dbReference type="ChEBI" id="CHEBI:58349"/>
        <dbReference type="ChEBI" id="CHEBI:65315"/>
        <dbReference type="ChEBI" id="CHEBI:74443"/>
        <dbReference type="EC" id="1.3.1.90"/>
    </reaction>
    <physiologicalReaction direction="right-to-left" evidence="11">
        <dbReference type="Rhea" id="RHEA:53358"/>
    </physiologicalReaction>
</comment>
<comment type="catalytic activity">
    <reaction evidence="10">
        <text>a 5,6-dihydrouridine in mRNA + NADP(+) = a uridine in mRNA + NADPH + H(+)</text>
        <dbReference type="Rhea" id="RHEA:69855"/>
        <dbReference type="Rhea" id="RHEA-COMP:14658"/>
        <dbReference type="Rhea" id="RHEA-COMP:17789"/>
        <dbReference type="ChEBI" id="CHEBI:15378"/>
        <dbReference type="ChEBI" id="CHEBI:57783"/>
        <dbReference type="ChEBI" id="CHEBI:58349"/>
        <dbReference type="ChEBI" id="CHEBI:65315"/>
        <dbReference type="ChEBI" id="CHEBI:74443"/>
    </reaction>
    <physiologicalReaction direction="right-to-left" evidence="10">
        <dbReference type="Rhea" id="RHEA:69857"/>
    </physiologicalReaction>
</comment>
<evidence type="ECO:0000256" key="13">
    <source>
        <dbReference type="ARBA" id="ARBA00051932"/>
    </source>
</evidence>
<comment type="cofactor">
    <cofactor evidence="1 16 18">
        <name>FMN</name>
        <dbReference type="ChEBI" id="CHEBI:58210"/>
    </cofactor>
</comment>
<evidence type="ECO:0000256" key="9">
    <source>
        <dbReference type="ARBA" id="ARBA00048342"/>
    </source>
</evidence>
<keyword evidence="5 16" id="KW-0819">tRNA processing</keyword>
<evidence type="ECO:0000256" key="8">
    <source>
        <dbReference type="ARBA" id="ARBA00023027"/>
    </source>
</evidence>
<evidence type="ECO:0000256" key="7">
    <source>
        <dbReference type="ARBA" id="ARBA00023002"/>
    </source>
</evidence>
<keyword evidence="2 16" id="KW-0285">Flavoprotein</keyword>
<dbReference type="OrthoDB" id="9977870at2759"/>
<evidence type="ECO:0000256" key="17">
    <source>
        <dbReference type="PIRSR" id="PIRSR006621-1"/>
    </source>
</evidence>
<comment type="catalytic activity">
    <reaction evidence="9">
        <text>a 5,6-dihydrouridine in mRNA + NAD(+) = a uridine in mRNA + NADH + H(+)</text>
        <dbReference type="Rhea" id="RHEA:69851"/>
        <dbReference type="Rhea" id="RHEA-COMP:14658"/>
        <dbReference type="Rhea" id="RHEA-COMP:17789"/>
        <dbReference type="ChEBI" id="CHEBI:15378"/>
        <dbReference type="ChEBI" id="CHEBI:57540"/>
        <dbReference type="ChEBI" id="CHEBI:57945"/>
        <dbReference type="ChEBI" id="CHEBI:65315"/>
        <dbReference type="ChEBI" id="CHEBI:74443"/>
    </reaction>
    <physiologicalReaction direction="right-to-left" evidence="9">
        <dbReference type="Rhea" id="RHEA:69853"/>
    </physiologicalReaction>
</comment>
<dbReference type="Proteomes" id="UP000748756">
    <property type="component" value="Unassembled WGS sequence"/>
</dbReference>
<comment type="caution">
    <text evidence="20">The sequence shown here is derived from an EMBL/GenBank/DDBJ whole genome shotgun (WGS) entry which is preliminary data.</text>
</comment>
<feature type="binding site" evidence="18">
    <location>
        <position position="182"/>
    </location>
    <ligand>
        <name>FMN</name>
        <dbReference type="ChEBI" id="CHEBI:58210"/>
    </ligand>
</feature>
<evidence type="ECO:0000313" key="20">
    <source>
        <dbReference type="EMBL" id="KAF9157013.1"/>
    </source>
</evidence>
<keyword evidence="21" id="KW-1185">Reference proteome</keyword>
<evidence type="ECO:0000256" key="2">
    <source>
        <dbReference type="ARBA" id="ARBA00022630"/>
    </source>
</evidence>
<feature type="binding site" evidence="18">
    <location>
        <begin position="32"/>
        <end position="34"/>
    </location>
    <ligand>
        <name>FMN</name>
        <dbReference type="ChEBI" id="CHEBI:58210"/>
    </ligand>
</feature>
<keyword evidence="3 16" id="KW-0288">FMN</keyword>
<evidence type="ECO:0000256" key="1">
    <source>
        <dbReference type="ARBA" id="ARBA00001917"/>
    </source>
</evidence>
<dbReference type="AlphaFoldDB" id="A0A9P5S7D7"/>
<comment type="catalytic activity">
    <reaction evidence="14">
        <text>5,6-dihydrouridine(20a) in tRNA + NADP(+) = uridine(20a) in tRNA + NADPH + H(+)</text>
        <dbReference type="Rhea" id="RHEA:53344"/>
        <dbReference type="Rhea" id="RHEA-COMP:13535"/>
        <dbReference type="Rhea" id="RHEA-COMP:13536"/>
        <dbReference type="ChEBI" id="CHEBI:15378"/>
        <dbReference type="ChEBI" id="CHEBI:57783"/>
        <dbReference type="ChEBI" id="CHEBI:58349"/>
        <dbReference type="ChEBI" id="CHEBI:65315"/>
        <dbReference type="ChEBI" id="CHEBI:74443"/>
        <dbReference type="EC" id="1.3.1.90"/>
    </reaction>
    <physiologicalReaction direction="right-to-left" evidence="14">
        <dbReference type="Rhea" id="RHEA:53346"/>
    </physiologicalReaction>
</comment>
<evidence type="ECO:0000256" key="16">
    <source>
        <dbReference type="PIRNR" id="PIRNR006621"/>
    </source>
</evidence>
<gene>
    <name evidence="20" type="primary">DUS4L</name>
    <name evidence="20" type="ORF">BG015_008516</name>
</gene>
<keyword evidence="8" id="KW-0520">NAD</keyword>
<dbReference type="GO" id="GO:0050660">
    <property type="term" value="F:flavin adenine dinucleotide binding"/>
    <property type="evidence" value="ECO:0007669"/>
    <property type="project" value="InterPro"/>
</dbReference>
<dbReference type="PANTHER" id="PTHR11082">
    <property type="entry name" value="TRNA-DIHYDROURIDINE SYNTHASE"/>
    <property type="match status" value="1"/>
</dbReference>
<dbReference type="GO" id="GO:0006397">
    <property type="term" value="P:mRNA processing"/>
    <property type="evidence" value="ECO:0007669"/>
    <property type="project" value="UniProtKB-KW"/>
</dbReference>
<dbReference type="EMBL" id="JAAAUQ010000005">
    <property type="protein sequence ID" value="KAF9157013.1"/>
    <property type="molecule type" value="Genomic_DNA"/>
</dbReference>
<evidence type="ECO:0000256" key="6">
    <source>
        <dbReference type="ARBA" id="ARBA00022857"/>
    </source>
</evidence>
<comment type="catalytic activity">
    <reaction evidence="12">
        <text>5,6-dihydrouridine(20a) in tRNA + NAD(+) = uridine(20a) in tRNA + NADH + H(+)</text>
        <dbReference type="Rhea" id="RHEA:53348"/>
        <dbReference type="Rhea" id="RHEA-COMP:13535"/>
        <dbReference type="Rhea" id="RHEA-COMP:13536"/>
        <dbReference type="ChEBI" id="CHEBI:15378"/>
        <dbReference type="ChEBI" id="CHEBI:57540"/>
        <dbReference type="ChEBI" id="CHEBI:57945"/>
        <dbReference type="ChEBI" id="CHEBI:65315"/>
        <dbReference type="ChEBI" id="CHEBI:74443"/>
        <dbReference type="EC" id="1.3.1.90"/>
    </reaction>
    <physiologicalReaction direction="right-to-left" evidence="12">
        <dbReference type="Rhea" id="RHEA:53350"/>
    </physiologicalReaction>
</comment>
<dbReference type="CDD" id="cd02801">
    <property type="entry name" value="DUS_like_FMN"/>
    <property type="match status" value="1"/>
</dbReference>
<proteinExistence type="inferred from homology"/>
<dbReference type="EC" id="1.3.1.-" evidence="16"/>
<dbReference type="SUPFAM" id="SSF51395">
    <property type="entry name" value="FMN-linked oxidoreductases"/>
    <property type="match status" value="1"/>
</dbReference>
<feature type="binding site" evidence="18">
    <location>
        <position position="154"/>
    </location>
    <ligand>
        <name>FMN</name>
        <dbReference type="ChEBI" id="CHEBI:58210"/>
    </ligand>
</feature>
<dbReference type="FunFam" id="3.20.20.70:FF:000159">
    <property type="entry name" value="tRNA-dihydrouridine synthase 4"/>
    <property type="match status" value="1"/>
</dbReference>
<evidence type="ECO:0000256" key="5">
    <source>
        <dbReference type="ARBA" id="ARBA00022694"/>
    </source>
</evidence>
<evidence type="ECO:0000256" key="15">
    <source>
        <dbReference type="ARBA" id="ARBA00060741"/>
    </source>
</evidence>
<evidence type="ECO:0000256" key="18">
    <source>
        <dbReference type="PIRSR" id="PIRSR006621-2"/>
    </source>
</evidence>
<dbReference type="InterPro" id="IPR018517">
    <property type="entry name" value="tRNA_hU_synthase_CS"/>
</dbReference>
<evidence type="ECO:0000256" key="3">
    <source>
        <dbReference type="ARBA" id="ARBA00022643"/>
    </source>
</evidence>
<dbReference type="InterPro" id="IPR013785">
    <property type="entry name" value="Aldolase_TIM"/>
</dbReference>
<evidence type="ECO:0000256" key="14">
    <source>
        <dbReference type="ARBA" id="ARBA00052996"/>
    </source>
</evidence>
<comment type="similarity">
    <text evidence="15">Belongs to the Dus family. Dus4 subfamily.</text>
</comment>
<dbReference type="PIRSF" id="PIRSF006621">
    <property type="entry name" value="Dus"/>
    <property type="match status" value="1"/>
</dbReference>
<comment type="catalytic activity">
    <reaction evidence="13">
        <text>5,6-dihydrouridine(20b) in tRNA + NAD(+) = uridine(20b) in tRNA + NADH + H(+)</text>
        <dbReference type="Rhea" id="RHEA:53352"/>
        <dbReference type="Rhea" id="RHEA-COMP:13537"/>
        <dbReference type="Rhea" id="RHEA-COMP:13538"/>
        <dbReference type="ChEBI" id="CHEBI:15378"/>
        <dbReference type="ChEBI" id="CHEBI:57540"/>
        <dbReference type="ChEBI" id="CHEBI:57945"/>
        <dbReference type="ChEBI" id="CHEBI:65315"/>
        <dbReference type="ChEBI" id="CHEBI:74443"/>
        <dbReference type="EC" id="1.3.1.90"/>
    </reaction>
    <physiologicalReaction direction="right-to-left" evidence="13">
        <dbReference type="Rhea" id="RHEA:53354"/>
    </physiologicalReaction>
</comment>
<evidence type="ECO:0000256" key="11">
    <source>
        <dbReference type="ARBA" id="ARBA00050434"/>
    </source>
</evidence>
<dbReference type="PANTHER" id="PTHR11082:SF31">
    <property type="entry name" value="TRNA-DIHYDROURIDINE(20A_20B) SYNTHASE [NAD(P)+]-LIKE"/>
    <property type="match status" value="1"/>
</dbReference>
<keyword evidence="4" id="KW-0507">mRNA processing</keyword>